<keyword evidence="3" id="KW-0998">Cell outer membrane</keyword>
<evidence type="ECO:0000256" key="6">
    <source>
        <dbReference type="SAM" id="Phobius"/>
    </source>
</evidence>
<dbReference type="OrthoDB" id="524568at2"/>
<feature type="region of interest" description="Disordered" evidence="5">
    <location>
        <begin position="60"/>
        <end position="81"/>
    </location>
</feature>
<evidence type="ECO:0000259" key="7">
    <source>
        <dbReference type="PROSITE" id="PS51123"/>
    </source>
</evidence>
<dbReference type="KEGG" id="ter:Tery_3734"/>
<dbReference type="RefSeq" id="WP_011613121.1">
    <property type="nucleotide sequence ID" value="NC_008312.1"/>
</dbReference>
<feature type="compositionally biased region" description="Polar residues" evidence="5">
    <location>
        <begin position="121"/>
        <end position="134"/>
    </location>
</feature>
<organism evidence="8">
    <name type="scientific">Trichodesmium erythraeum (strain IMS101)</name>
    <dbReference type="NCBI Taxonomy" id="203124"/>
    <lineage>
        <taxon>Bacteria</taxon>
        <taxon>Bacillati</taxon>
        <taxon>Cyanobacteriota</taxon>
        <taxon>Cyanophyceae</taxon>
        <taxon>Oscillatoriophycideae</taxon>
        <taxon>Oscillatoriales</taxon>
        <taxon>Microcoleaceae</taxon>
        <taxon>Trichodesmium</taxon>
    </lineage>
</organism>
<dbReference type="EMBL" id="CP000393">
    <property type="protein sequence ID" value="ABG52790.1"/>
    <property type="molecule type" value="Genomic_DNA"/>
</dbReference>
<feature type="domain" description="OmpA-like" evidence="7">
    <location>
        <begin position="186"/>
        <end position="302"/>
    </location>
</feature>
<dbReference type="PROSITE" id="PS51123">
    <property type="entry name" value="OMPA_2"/>
    <property type="match status" value="1"/>
</dbReference>
<evidence type="ECO:0000256" key="1">
    <source>
        <dbReference type="ARBA" id="ARBA00004442"/>
    </source>
</evidence>
<dbReference type="Pfam" id="PF00691">
    <property type="entry name" value="OmpA"/>
    <property type="match status" value="1"/>
</dbReference>
<reference evidence="8" key="1">
    <citation type="submission" date="2006-06" db="EMBL/GenBank/DDBJ databases">
        <title>Complete sequence of Trichodesmium erythraeum IMS101.</title>
        <authorList>
            <consortium name="US DOE Joint Genome Institute"/>
            <person name="Copeland A."/>
            <person name="Lucas S."/>
            <person name="Lapidus A."/>
            <person name="Barry K."/>
            <person name="Detter J.C."/>
            <person name="Glavina del Rio T."/>
            <person name="Hammon N."/>
            <person name="Israni S."/>
            <person name="Dalin E."/>
            <person name="Tice H."/>
            <person name="Pitluck S."/>
            <person name="Kiss H."/>
            <person name="Munk A.C."/>
            <person name="Brettin T."/>
            <person name="Bruce D."/>
            <person name="Han C."/>
            <person name="Tapia R."/>
            <person name="Gilna P."/>
            <person name="Schmutz J."/>
            <person name="Larimer F."/>
            <person name="Land M."/>
            <person name="Hauser L."/>
            <person name="Kyrpides N."/>
            <person name="Kim E."/>
            <person name="Richardson P."/>
        </authorList>
    </citation>
    <scope>NUCLEOTIDE SEQUENCE [LARGE SCALE GENOMIC DNA]</scope>
    <source>
        <strain evidence="8">IMS101</strain>
    </source>
</reference>
<dbReference type="SUPFAM" id="SSF103088">
    <property type="entry name" value="OmpA-like"/>
    <property type="match status" value="1"/>
</dbReference>
<dbReference type="CDD" id="cd07185">
    <property type="entry name" value="OmpA_C-like"/>
    <property type="match status" value="1"/>
</dbReference>
<dbReference type="PANTHER" id="PTHR30329:SF21">
    <property type="entry name" value="LIPOPROTEIN YIAD-RELATED"/>
    <property type="match status" value="1"/>
</dbReference>
<feature type="compositionally biased region" description="Basic and acidic residues" evidence="5">
    <location>
        <begin position="135"/>
        <end position="150"/>
    </location>
</feature>
<sequence>MSTEKQIDDQTDDQQVLGPIILTLFMGLMIICAWAFARPNAFKRPDIDVQLTENIDSENVNSQTEENQVTETLETETTKTTTIETKDAETTTTAKIIYKPSKVNIETTTSTKNPATDRTETTTSAQQPTANTNRIETRTSRDTEQPTTDKIETTTNTIESTAASQAKPETVSGQTDIVATSDSQEKYLTEAKTLGQIKFEINEVELSSPAKQTVNSLIPEINKYDPNRVTIKVEGHTSRVGDAQLNKEISQDRANVVVAYLKEKNLPHQVISEGMGYSQPLPNSNPASDINQRTVIILIPAN</sequence>
<dbReference type="InterPro" id="IPR050330">
    <property type="entry name" value="Bact_OuterMem_StrucFunc"/>
</dbReference>
<evidence type="ECO:0000256" key="3">
    <source>
        <dbReference type="ARBA" id="ARBA00023237"/>
    </source>
</evidence>
<name>Q10Y84_TRIEI</name>
<dbReference type="PANTHER" id="PTHR30329">
    <property type="entry name" value="STATOR ELEMENT OF FLAGELLAR MOTOR COMPLEX"/>
    <property type="match status" value="1"/>
</dbReference>
<accession>Q10Y84</accession>
<keyword evidence="6" id="KW-1133">Transmembrane helix</keyword>
<dbReference type="GO" id="GO:0009279">
    <property type="term" value="C:cell outer membrane"/>
    <property type="evidence" value="ECO:0007669"/>
    <property type="project" value="UniProtKB-SubCell"/>
</dbReference>
<comment type="subcellular location">
    <subcellularLocation>
        <location evidence="1">Cell outer membrane</location>
    </subcellularLocation>
</comment>
<dbReference type="InterPro" id="IPR006665">
    <property type="entry name" value="OmpA-like"/>
</dbReference>
<gene>
    <name evidence="8" type="ordered locus">Tery_3734</name>
</gene>
<dbReference type="HOGENOM" id="CLU_921153_0_0_3"/>
<feature type="region of interest" description="Disordered" evidence="5">
    <location>
        <begin position="107"/>
        <end position="150"/>
    </location>
</feature>
<feature type="transmembrane region" description="Helical" evidence="6">
    <location>
        <begin position="16"/>
        <end position="37"/>
    </location>
</feature>
<evidence type="ECO:0000256" key="2">
    <source>
        <dbReference type="ARBA" id="ARBA00023136"/>
    </source>
</evidence>
<evidence type="ECO:0000256" key="5">
    <source>
        <dbReference type="SAM" id="MobiDB-lite"/>
    </source>
</evidence>
<dbReference type="InterPro" id="IPR036737">
    <property type="entry name" value="OmpA-like_sf"/>
</dbReference>
<dbReference type="AlphaFoldDB" id="Q10Y84"/>
<dbReference type="InterPro" id="IPR006664">
    <property type="entry name" value="OMP_bac"/>
</dbReference>
<dbReference type="STRING" id="203124.Tery_3734"/>
<dbReference type="Gene3D" id="3.30.1330.60">
    <property type="entry name" value="OmpA-like domain"/>
    <property type="match status" value="1"/>
</dbReference>
<dbReference type="PRINTS" id="PR01021">
    <property type="entry name" value="OMPADOMAIN"/>
</dbReference>
<evidence type="ECO:0000256" key="4">
    <source>
        <dbReference type="PROSITE-ProRule" id="PRU00473"/>
    </source>
</evidence>
<proteinExistence type="predicted"/>
<dbReference type="eggNOG" id="COG2885">
    <property type="taxonomic scope" value="Bacteria"/>
</dbReference>
<keyword evidence="6" id="KW-0812">Transmembrane</keyword>
<keyword evidence="2 4" id="KW-0472">Membrane</keyword>
<protein>
    <submittedName>
        <fullName evidence="8">OmpA/MotB</fullName>
    </submittedName>
</protein>
<evidence type="ECO:0000313" key="8">
    <source>
        <dbReference type="EMBL" id="ABG52790.1"/>
    </source>
</evidence>